<evidence type="ECO:0000256" key="1">
    <source>
        <dbReference type="ARBA" id="ARBA00022801"/>
    </source>
</evidence>
<dbReference type="GO" id="GO:0004806">
    <property type="term" value="F:triacylglycerol lipase activity"/>
    <property type="evidence" value="ECO:0007669"/>
    <property type="project" value="InterPro"/>
</dbReference>
<dbReference type="GO" id="GO:0006629">
    <property type="term" value="P:lipid metabolic process"/>
    <property type="evidence" value="ECO:0007669"/>
    <property type="project" value="InterPro"/>
</dbReference>
<dbReference type="Gene3D" id="3.40.50.1820">
    <property type="entry name" value="alpha/beta hydrolase"/>
    <property type="match status" value="1"/>
</dbReference>
<evidence type="ECO:0000259" key="2">
    <source>
        <dbReference type="Pfam" id="PF01764"/>
    </source>
</evidence>
<organism evidence="3 4">
    <name type="scientific">Sesamum alatum</name>
    <dbReference type="NCBI Taxonomy" id="300844"/>
    <lineage>
        <taxon>Eukaryota</taxon>
        <taxon>Viridiplantae</taxon>
        <taxon>Streptophyta</taxon>
        <taxon>Embryophyta</taxon>
        <taxon>Tracheophyta</taxon>
        <taxon>Spermatophyta</taxon>
        <taxon>Magnoliopsida</taxon>
        <taxon>eudicotyledons</taxon>
        <taxon>Gunneridae</taxon>
        <taxon>Pentapetalae</taxon>
        <taxon>asterids</taxon>
        <taxon>lamiids</taxon>
        <taxon>Lamiales</taxon>
        <taxon>Pedaliaceae</taxon>
        <taxon>Sesamum</taxon>
    </lineage>
</organism>
<name>A0AAE1YQT1_9LAMI</name>
<dbReference type="InterPro" id="IPR029058">
    <property type="entry name" value="AB_hydrolase_fold"/>
</dbReference>
<proteinExistence type="predicted"/>
<dbReference type="PANTHER" id="PTHR46086:SF4">
    <property type="entry name" value="ALPHA_BETA-HYDROLASES SUPERFAMILY PROTEIN"/>
    <property type="match status" value="1"/>
</dbReference>
<protein>
    <submittedName>
        <fullName evidence="3">Lipase</fullName>
    </submittedName>
</protein>
<dbReference type="AlphaFoldDB" id="A0AAE1YQT1"/>
<gene>
    <name evidence="3" type="ORF">Salat_0605000</name>
</gene>
<dbReference type="CDD" id="cd00519">
    <property type="entry name" value="Lipase_3"/>
    <property type="match status" value="1"/>
</dbReference>
<keyword evidence="1" id="KW-0378">Hydrolase</keyword>
<evidence type="ECO:0000313" key="3">
    <source>
        <dbReference type="EMBL" id="KAK4434422.1"/>
    </source>
</evidence>
<comment type="caution">
    <text evidence="3">The sequence shown here is derived from an EMBL/GenBank/DDBJ whole genome shotgun (WGS) entry which is preliminary data.</text>
</comment>
<dbReference type="Proteomes" id="UP001293254">
    <property type="component" value="Unassembled WGS sequence"/>
</dbReference>
<dbReference type="InterPro" id="IPR044819">
    <property type="entry name" value="OBL-like"/>
</dbReference>
<feature type="domain" description="Fungal lipase-type" evidence="2">
    <location>
        <begin position="201"/>
        <end position="358"/>
    </location>
</feature>
<dbReference type="PANTHER" id="PTHR46086">
    <property type="entry name" value="ALPHA/BETA-HYDROLASES SUPERFAMILY PROTEIN"/>
    <property type="match status" value="1"/>
</dbReference>
<dbReference type="Pfam" id="PF01764">
    <property type="entry name" value="Lipase_3"/>
    <property type="match status" value="1"/>
</dbReference>
<accession>A0AAE1YQT1</accession>
<dbReference type="InterPro" id="IPR002921">
    <property type="entry name" value="Fungal_lipase-type"/>
</dbReference>
<keyword evidence="4" id="KW-1185">Reference proteome</keyword>
<sequence length="473" mass="54487">MAAEVEFCENYLLIKPEEASWFDLLRILCSETLENRDFYRTPVEAEVVRFRRRWIVFISVLLQKLLLLLKKPLAAVGAAVELLLNYPASNGGFLGLLWNLLTGRLVRPDKSAAYFTSVIGSSDKRLYLDTSIRNHEKYKAALAMMAAKSSYENEAFVRNIVTNHWHMEFVGFYDFWNDFQDLKTTNAMMFQDKNVDPNLIVVAFRGTAPFEADAWRTDMDISWYEFPGVGKIHSGFMKALGLQKSTGWPKEISRPGKSFAYYAIRDKLKTLIHENGDAKFIVTGHSLGGALAILFASVLTIHEEELLLQRLDGVYTFGQPRVGDAQFGEYMKGKMTRYDVEYFRFVYSNDVVPRLPYDDKTFLFKHFGPCLYFNSCYKGQVLEEEPNKNYFSVLYVVPKILNAVYELIRGFILPWIKGPDYREAWVMKLFRVIALLLPGLVNHFPVDYVNLTRLGKLPSFIHLQGPNLNLKHD</sequence>
<evidence type="ECO:0000313" key="4">
    <source>
        <dbReference type="Proteomes" id="UP001293254"/>
    </source>
</evidence>
<reference evidence="3" key="1">
    <citation type="submission" date="2020-06" db="EMBL/GenBank/DDBJ databases">
        <authorList>
            <person name="Li T."/>
            <person name="Hu X."/>
            <person name="Zhang T."/>
            <person name="Song X."/>
            <person name="Zhang H."/>
            <person name="Dai N."/>
            <person name="Sheng W."/>
            <person name="Hou X."/>
            <person name="Wei L."/>
        </authorList>
    </citation>
    <scope>NUCLEOTIDE SEQUENCE</scope>
    <source>
        <strain evidence="3">3651</strain>
        <tissue evidence="3">Leaf</tissue>
    </source>
</reference>
<dbReference type="SUPFAM" id="SSF53474">
    <property type="entry name" value="alpha/beta-Hydrolases"/>
    <property type="match status" value="1"/>
</dbReference>
<reference evidence="3" key="2">
    <citation type="journal article" date="2024" name="Plant">
        <title>Genomic evolution and insights into agronomic trait innovations of Sesamum species.</title>
        <authorList>
            <person name="Miao H."/>
            <person name="Wang L."/>
            <person name="Qu L."/>
            <person name="Liu H."/>
            <person name="Sun Y."/>
            <person name="Le M."/>
            <person name="Wang Q."/>
            <person name="Wei S."/>
            <person name="Zheng Y."/>
            <person name="Lin W."/>
            <person name="Duan Y."/>
            <person name="Cao H."/>
            <person name="Xiong S."/>
            <person name="Wang X."/>
            <person name="Wei L."/>
            <person name="Li C."/>
            <person name="Ma Q."/>
            <person name="Ju M."/>
            <person name="Zhao R."/>
            <person name="Li G."/>
            <person name="Mu C."/>
            <person name="Tian Q."/>
            <person name="Mei H."/>
            <person name="Zhang T."/>
            <person name="Gao T."/>
            <person name="Zhang H."/>
        </authorList>
    </citation>
    <scope>NUCLEOTIDE SEQUENCE</scope>
    <source>
        <strain evidence="3">3651</strain>
    </source>
</reference>
<dbReference type="EMBL" id="JACGWO010000002">
    <property type="protein sequence ID" value="KAK4434422.1"/>
    <property type="molecule type" value="Genomic_DNA"/>
</dbReference>